<feature type="transmembrane region" description="Helical" evidence="1">
    <location>
        <begin position="386"/>
        <end position="404"/>
    </location>
</feature>
<organism evidence="2 3">
    <name type="scientific">Hymenobacter gummosus</name>
    <dbReference type="NCBI Taxonomy" id="1776032"/>
    <lineage>
        <taxon>Bacteria</taxon>
        <taxon>Pseudomonadati</taxon>
        <taxon>Bacteroidota</taxon>
        <taxon>Cytophagia</taxon>
        <taxon>Cytophagales</taxon>
        <taxon>Hymenobacteraceae</taxon>
        <taxon>Hymenobacter</taxon>
    </lineage>
</organism>
<keyword evidence="1" id="KW-0812">Transmembrane</keyword>
<keyword evidence="1" id="KW-1133">Transmembrane helix</keyword>
<feature type="transmembrane region" description="Helical" evidence="1">
    <location>
        <begin position="283"/>
        <end position="301"/>
    </location>
</feature>
<proteinExistence type="predicted"/>
<feature type="transmembrane region" description="Helical" evidence="1">
    <location>
        <begin position="21"/>
        <end position="40"/>
    </location>
</feature>
<accession>A0A431TZ98</accession>
<dbReference type="Proteomes" id="UP000282184">
    <property type="component" value="Unassembled WGS sequence"/>
</dbReference>
<dbReference type="InterPro" id="IPR045691">
    <property type="entry name" value="DUF6056"/>
</dbReference>
<sequence length="505" mass="57348">MLLTSLTTYWRRLFTSGNQRRMAWGLLVLGLLPFVVLSFYSHPALDDYSDALLRNRLGFWEAQRNLYLTWTGRYTTSLLLTELSPVYYRWMGIYWLVPLGALLVLGGSLYVLLSTLTGSFWRRSTRLLASGIIVVLWLLRASSIAEVLYWYNGVAVYTLPTALLLLWLAAMLRYWQAPRPAAARWLLVALLSVALAGTNEFLALGALSIVGLLWLWELVRRGHRHYALLILLALLGLAVAVSFLAPGNMQRASTINRVIPLYWIALGSIGSSAYMLLNWLSNGVLLIGTALVLPALGRLAAAPNVRLRWLSRIHPVLMALMLVGILVLMSIPSYWATGGMMPLRARAMLYFVFIISWFVLIINVLIYRHQSLNHPVTRYIRRSYVWPARLSSLLWLWLLVYLATDHNVRLLRENMGQGSNNAIVAYRDWFSGEARSYHAEQTRRYQLLASNHAQRIQLSPLKATPPSLLYYDITTDSTYWGNIVYARYFGKQAIWIGPGGMAPPQ</sequence>
<evidence type="ECO:0000313" key="3">
    <source>
        <dbReference type="Proteomes" id="UP000282184"/>
    </source>
</evidence>
<feature type="transmembrane region" description="Helical" evidence="1">
    <location>
        <begin position="313"/>
        <end position="335"/>
    </location>
</feature>
<dbReference type="OrthoDB" id="1081881at2"/>
<feature type="transmembrane region" description="Helical" evidence="1">
    <location>
        <begin position="226"/>
        <end position="246"/>
    </location>
</feature>
<reference evidence="2 3" key="1">
    <citation type="submission" date="2018-12" db="EMBL/GenBank/DDBJ databases">
        <title>Hymenobacter gummosus sp. nov., isolated from a spring.</title>
        <authorList>
            <person name="Nie L."/>
        </authorList>
    </citation>
    <scope>NUCLEOTIDE SEQUENCE [LARGE SCALE GENOMIC DNA]</scope>
    <source>
        <strain evidence="2 3">KCTC 52166</strain>
    </source>
</reference>
<evidence type="ECO:0008006" key="4">
    <source>
        <dbReference type="Google" id="ProtNLM"/>
    </source>
</evidence>
<keyword evidence="3" id="KW-1185">Reference proteome</keyword>
<keyword evidence="1" id="KW-0472">Membrane</keyword>
<feature type="transmembrane region" description="Helical" evidence="1">
    <location>
        <begin position="187"/>
        <end position="214"/>
    </location>
</feature>
<feature type="transmembrane region" description="Helical" evidence="1">
    <location>
        <begin position="93"/>
        <end position="115"/>
    </location>
</feature>
<evidence type="ECO:0000256" key="1">
    <source>
        <dbReference type="SAM" id="Phobius"/>
    </source>
</evidence>
<feature type="transmembrane region" description="Helical" evidence="1">
    <location>
        <begin position="258"/>
        <end position="277"/>
    </location>
</feature>
<dbReference type="Pfam" id="PF19528">
    <property type="entry name" value="DUF6056"/>
    <property type="match status" value="1"/>
</dbReference>
<feature type="transmembrane region" description="Helical" evidence="1">
    <location>
        <begin position="347"/>
        <end position="366"/>
    </location>
</feature>
<feature type="transmembrane region" description="Helical" evidence="1">
    <location>
        <begin position="157"/>
        <end position="175"/>
    </location>
</feature>
<dbReference type="RefSeq" id="WP_126694719.1">
    <property type="nucleotide sequence ID" value="NZ_RXOF01000012.1"/>
</dbReference>
<dbReference type="AlphaFoldDB" id="A0A431TZ98"/>
<protein>
    <recommendedName>
        <fullName evidence="4">Glycosyltransferase RgtA/B/C/D-like domain-containing protein</fullName>
    </recommendedName>
</protein>
<feature type="transmembrane region" description="Helical" evidence="1">
    <location>
        <begin position="127"/>
        <end position="151"/>
    </location>
</feature>
<comment type="caution">
    <text evidence="2">The sequence shown here is derived from an EMBL/GenBank/DDBJ whole genome shotgun (WGS) entry which is preliminary data.</text>
</comment>
<name>A0A431TZ98_9BACT</name>
<evidence type="ECO:0000313" key="2">
    <source>
        <dbReference type="EMBL" id="RTQ47466.1"/>
    </source>
</evidence>
<dbReference type="EMBL" id="RXOF01000012">
    <property type="protein sequence ID" value="RTQ47466.1"/>
    <property type="molecule type" value="Genomic_DNA"/>
</dbReference>
<gene>
    <name evidence="2" type="ORF">EJV47_18760</name>
</gene>